<dbReference type="AlphaFoldDB" id="A0A212U5H0"/>
<name>A0A212U5H0_9MICO</name>
<organism evidence="1 2">
    <name type="scientific">Kytococcus aerolatus</name>
    <dbReference type="NCBI Taxonomy" id="592308"/>
    <lineage>
        <taxon>Bacteria</taxon>
        <taxon>Bacillati</taxon>
        <taxon>Actinomycetota</taxon>
        <taxon>Actinomycetes</taxon>
        <taxon>Micrococcales</taxon>
        <taxon>Kytococcaceae</taxon>
        <taxon>Kytococcus</taxon>
    </lineage>
</organism>
<evidence type="ECO:0000313" key="2">
    <source>
        <dbReference type="Proteomes" id="UP000198122"/>
    </source>
</evidence>
<evidence type="ECO:0000313" key="1">
    <source>
        <dbReference type="EMBL" id="SNC73489.1"/>
    </source>
</evidence>
<keyword evidence="2" id="KW-1185">Reference proteome</keyword>
<dbReference type="OrthoDB" id="5291250at2"/>
<dbReference type="Proteomes" id="UP000198122">
    <property type="component" value="Unassembled WGS sequence"/>
</dbReference>
<dbReference type="RefSeq" id="WP_088818970.1">
    <property type="nucleotide sequence ID" value="NZ_FYEZ01000003.1"/>
</dbReference>
<dbReference type="InterPro" id="IPR010148">
    <property type="entry name" value="CRISPR-assoc_prot_CT1975"/>
</dbReference>
<sequence length="375" mass="40349">MSRYIDIHVLQTVPPANLNRDDTGSPKSAVYGGVRRTRVSSQAWKRAVRQDFPSLLAPEDLGSRTKRIVELVARELMQRDLEEAEALEAATGVLEQAGIKVEVPKRKAKDEGAKPESRALVFLGAHQIRELADVALARRAGGLDDKEFKARAKRAAVESQSIDLALFGRMVAESPDLNVDAAVQVAHAIGVQAGDNEFDYYTAVDDLNTDAETGAGMIGTIEFTSATLYRYATVNVASLFENLGDAEATERAVNAFVTSFVRSMPSGKQNTFANRTLPEVVLVMVRDTQPVSLVQAFEQPVVAEPGTSPSAVAAERLVRKAQQVEAMYDEQPVEVLAIHDGGVTSLSEWVSPSTLTEVAGRAGKLAVASVAEESA</sequence>
<reference evidence="1 2" key="1">
    <citation type="submission" date="2017-06" db="EMBL/GenBank/DDBJ databases">
        <authorList>
            <person name="Kim H.J."/>
            <person name="Triplett B.A."/>
        </authorList>
    </citation>
    <scope>NUCLEOTIDE SEQUENCE [LARGE SCALE GENOMIC DNA]</scope>
    <source>
        <strain evidence="1 2">DSM 22179</strain>
    </source>
</reference>
<dbReference type="Pfam" id="PF09344">
    <property type="entry name" value="Cas_CT1975"/>
    <property type="match status" value="1"/>
</dbReference>
<dbReference type="EMBL" id="FYEZ01000003">
    <property type="protein sequence ID" value="SNC73489.1"/>
    <property type="molecule type" value="Genomic_DNA"/>
</dbReference>
<accession>A0A212U5H0</accession>
<gene>
    <name evidence="1" type="ORF">SAMN05445756_1990</name>
</gene>
<protein>
    <submittedName>
        <fullName evidence="1">CRISPR-associated protein, Cse4 family</fullName>
    </submittedName>
</protein>
<proteinExistence type="predicted"/>
<dbReference type="NCBIfam" id="TIGR01869">
    <property type="entry name" value="casC_Cse4"/>
    <property type="match status" value="1"/>
</dbReference>